<feature type="compositionally biased region" description="Low complexity" evidence="1">
    <location>
        <begin position="149"/>
        <end position="164"/>
    </location>
</feature>
<organism evidence="3 4">
    <name type="scientific">Pachysolen tannophilus NRRL Y-2460</name>
    <dbReference type="NCBI Taxonomy" id="669874"/>
    <lineage>
        <taxon>Eukaryota</taxon>
        <taxon>Fungi</taxon>
        <taxon>Dikarya</taxon>
        <taxon>Ascomycota</taxon>
        <taxon>Saccharomycotina</taxon>
        <taxon>Pichiomycetes</taxon>
        <taxon>Pachysolenaceae</taxon>
        <taxon>Pachysolen</taxon>
    </lineage>
</organism>
<dbReference type="EMBL" id="KV454011">
    <property type="protein sequence ID" value="ODV97793.1"/>
    <property type="molecule type" value="Genomic_DNA"/>
</dbReference>
<evidence type="ECO:0000313" key="4">
    <source>
        <dbReference type="Proteomes" id="UP000094236"/>
    </source>
</evidence>
<keyword evidence="2" id="KW-1133">Transmembrane helix</keyword>
<keyword evidence="4" id="KW-1185">Reference proteome</keyword>
<reference evidence="4" key="1">
    <citation type="submission" date="2016-05" db="EMBL/GenBank/DDBJ databases">
        <title>Comparative genomics of biotechnologically important yeasts.</title>
        <authorList>
            <consortium name="DOE Joint Genome Institute"/>
            <person name="Riley R."/>
            <person name="Haridas S."/>
            <person name="Wolfe K.H."/>
            <person name="Lopes M.R."/>
            <person name="Hittinger C.T."/>
            <person name="Goker M."/>
            <person name="Salamov A."/>
            <person name="Wisecaver J."/>
            <person name="Long T.M."/>
            <person name="Aerts A.L."/>
            <person name="Barry K."/>
            <person name="Choi C."/>
            <person name="Clum A."/>
            <person name="Coughlan A.Y."/>
            <person name="Deshpande S."/>
            <person name="Douglass A.P."/>
            <person name="Hanson S.J."/>
            <person name="Klenk H.-P."/>
            <person name="Labutti K."/>
            <person name="Lapidus A."/>
            <person name="Lindquist E."/>
            <person name="Lipzen A."/>
            <person name="Meier-Kolthoff J.P."/>
            <person name="Ohm R.A."/>
            <person name="Otillar R.P."/>
            <person name="Pangilinan J."/>
            <person name="Peng Y."/>
            <person name="Rokas A."/>
            <person name="Rosa C.A."/>
            <person name="Scheuner C."/>
            <person name="Sibirny A.A."/>
            <person name="Slot J.C."/>
            <person name="Stielow J.B."/>
            <person name="Sun H."/>
            <person name="Kurtzman C.P."/>
            <person name="Blackwell M."/>
            <person name="Grigoriev I.V."/>
            <person name="Jeffries T.W."/>
        </authorList>
    </citation>
    <scope>NUCLEOTIDE SEQUENCE [LARGE SCALE GENOMIC DNA]</scope>
    <source>
        <strain evidence="4">NRRL Y-2460</strain>
    </source>
</reference>
<feature type="region of interest" description="Disordered" evidence="1">
    <location>
        <begin position="149"/>
        <end position="178"/>
    </location>
</feature>
<gene>
    <name evidence="3" type="ORF">PACTADRAFT_47645</name>
</gene>
<feature type="region of interest" description="Disordered" evidence="1">
    <location>
        <begin position="57"/>
        <end position="88"/>
    </location>
</feature>
<proteinExistence type="predicted"/>
<evidence type="ECO:0000313" key="3">
    <source>
        <dbReference type="EMBL" id="ODV97793.1"/>
    </source>
</evidence>
<keyword evidence="2" id="KW-0812">Transmembrane</keyword>
<feature type="compositionally biased region" description="Acidic residues" evidence="1">
    <location>
        <begin position="165"/>
        <end position="177"/>
    </location>
</feature>
<dbReference type="AlphaFoldDB" id="A0A1E4U1A8"/>
<feature type="transmembrane region" description="Helical" evidence="2">
    <location>
        <begin position="6"/>
        <end position="23"/>
    </location>
</feature>
<dbReference type="Proteomes" id="UP000094236">
    <property type="component" value="Unassembled WGS sequence"/>
</dbReference>
<sequence>MPAHLPFVFGAAVTVGITAAIIMNRDKILQAYYETRQDFEFFLEEFENKVNEFNNDFKDKEKDSRSKYSENEEGDGFDDEKASSSSADPYRYHHYHEDEDEDEEELYHTPLVTSSVETLKADGSHIDEKRRNLRNRKNINFSRLSSSNLISENGINGNNNNVDEYSNDEDNDDDDESLTQVNGLSLDYVEINSDGGYSTTDGNVTPSASEAGDDNYM</sequence>
<protein>
    <submittedName>
        <fullName evidence="3">Uncharacterized protein</fullName>
    </submittedName>
</protein>
<keyword evidence="2" id="KW-0472">Membrane</keyword>
<feature type="compositionally biased region" description="Polar residues" evidence="1">
    <location>
        <begin position="195"/>
        <end position="208"/>
    </location>
</feature>
<evidence type="ECO:0000256" key="1">
    <source>
        <dbReference type="SAM" id="MobiDB-lite"/>
    </source>
</evidence>
<feature type="compositionally biased region" description="Basic and acidic residues" evidence="1">
    <location>
        <begin position="57"/>
        <end position="70"/>
    </location>
</feature>
<evidence type="ECO:0000256" key="2">
    <source>
        <dbReference type="SAM" id="Phobius"/>
    </source>
</evidence>
<name>A0A1E4U1A8_PACTA</name>
<accession>A0A1E4U1A8</accession>
<feature type="region of interest" description="Disordered" evidence="1">
    <location>
        <begin position="190"/>
        <end position="217"/>
    </location>
</feature>